<dbReference type="InterPro" id="IPR027417">
    <property type="entry name" value="P-loop_NTPase"/>
</dbReference>
<dbReference type="AlphaFoldDB" id="A0A382Z4B1"/>
<proteinExistence type="predicted"/>
<reference evidence="1" key="1">
    <citation type="submission" date="2018-05" db="EMBL/GenBank/DDBJ databases">
        <authorList>
            <person name="Lanie J.A."/>
            <person name="Ng W.-L."/>
            <person name="Kazmierczak K.M."/>
            <person name="Andrzejewski T.M."/>
            <person name="Davidsen T.M."/>
            <person name="Wayne K.J."/>
            <person name="Tettelin H."/>
            <person name="Glass J.I."/>
            <person name="Rusch D."/>
            <person name="Podicherti R."/>
            <person name="Tsui H.-C.T."/>
            <person name="Winkler M.E."/>
        </authorList>
    </citation>
    <scope>NUCLEOTIDE SEQUENCE</scope>
</reference>
<sequence length="225" mass="25199">VTDGSEELPARFNRSQDHHEAYLNLIGWELEDELSITEKRLREWPDGRLAANGIALFDLVAKTDGWLFGQRIVKLQRRNRQAFGMHRFRQGDIIMLSRSNPLSEKPVDAIVSNRSRYFIRIVLPEAPTDLRKDTWRIDRGANRIAHDRMRDALNSVFEEDGGAPLRDLLLGLVHDPVGTASLPAQLGGARPRPVSLASDLNEAQREAAQAAVNSRLTLIQGPPGT</sequence>
<feature type="non-terminal residue" evidence="1">
    <location>
        <position position="1"/>
    </location>
</feature>
<protein>
    <submittedName>
        <fullName evidence="1">Uncharacterized protein</fullName>
    </submittedName>
</protein>
<dbReference type="EMBL" id="UINC01180905">
    <property type="protein sequence ID" value="SVD90332.1"/>
    <property type="molecule type" value="Genomic_DNA"/>
</dbReference>
<organism evidence="1">
    <name type="scientific">marine metagenome</name>
    <dbReference type="NCBI Taxonomy" id="408172"/>
    <lineage>
        <taxon>unclassified sequences</taxon>
        <taxon>metagenomes</taxon>
        <taxon>ecological metagenomes</taxon>
    </lineage>
</organism>
<evidence type="ECO:0000313" key="1">
    <source>
        <dbReference type="EMBL" id="SVD90332.1"/>
    </source>
</evidence>
<gene>
    <name evidence="1" type="ORF">METZ01_LOCUS443186</name>
</gene>
<name>A0A382Z4B1_9ZZZZ</name>
<feature type="non-terminal residue" evidence="1">
    <location>
        <position position="225"/>
    </location>
</feature>
<dbReference type="Gene3D" id="3.40.50.300">
    <property type="entry name" value="P-loop containing nucleotide triphosphate hydrolases"/>
    <property type="match status" value="1"/>
</dbReference>
<dbReference type="Gene3D" id="2.40.30.270">
    <property type="match status" value="1"/>
</dbReference>
<accession>A0A382Z4B1</accession>